<name>A0A811U4U0_CERCA</name>
<protein>
    <submittedName>
        <fullName evidence="1">(Mediterranean fruit fly) hypothetical protein</fullName>
    </submittedName>
</protein>
<keyword evidence="2" id="KW-1185">Reference proteome</keyword>
<dbReference type="EMBL" id="CAJHJT010000001">
    <property type="protein sequence ID" value="CAD6993216.1"/>
    <property type="molecule type" value="Genomic_DNA"/>
</dbReference>
<gene>
    <name evidence="1" type="ORF">CCAP1982_LOCUS2035</name>
</gene>
<evidence type="ECO:0000313" key="1">
    <source>
        <dbReference type="EMBL" id="CAD6993216.1"/>
    </source>
</evidence>
<evidence type="ECO:0000313" key="2">
    <source>
        <dbReference type="Proteomes" id="UP000606786"/>
    </source>
</evidence>
<comment type="caution">
    <text evidence="1">The sequence shown here is derived from an EMBL/GenBank/DDBJ whole genome shotgun (WGS) entry which is preliminary data.</text>
</comment>
<sequence length="203" mass="23961">MSDNICLEERIIKDWRKWLAVGNSFELEKKRSLMWIWPTESELQKFGSLLETHKVKHILSIGCGNGLFERIIQECLVSGIEVDRAWWESKYAVKSFIELNYFDDFNKDEISLDKYLQKCCNLKSWNFALMFCYFNNRAAFYNYIEMYKGNILLIIGPKNGVRIFTEPLPLEPHFLDTHHWELKTTLSIGKDDIIALYVRALTS</sequence>
<dbReference type="AlphaFoldDB" id="A0A811U4U0"/>
<accession>A0A811U4U0</accession>
<proteinExistence type="predicted"/>
<dbReference type="OrthoDB" id="6375980at2759"/>
<dbReference type="Proteomes" id="UP000606786">
    <property type="component" value="Unassembled WGS sequence"/>
</dbReference>
<reference evidence="1" key="1">
    <citation type="submission" date="2020-11" db="EMBL/GenBank/DDBJ databases">
        <authorList>
            <person name="Whitehead M."/>
        </authorList>
    </citation>
    <scope>NUCLEOTIDE SEQUENCE</scope>
    <source>
        <strain evidence="1">EGII</strain>
    </source>
</reference>
<organism evidence="1 2">
    <name type="scientific">Ceratitis capitata</name>
    <name type="common">Mediterranean fruit fly</name>
    <name type="synonym">Tephritis capitata</name>
    <dbReference type="NCBI Taxonomy" id="7213"/>
    <lineage>
        <taxon>Eukaryota</taxon>
        <taxon>Metazoa</taxon>
        <taxon>Ecdysozoa</taxon>
        <taxon>Arthropoda</taxon>
        <taxon>Hexapoda</taxon>
        <taxon>Insecta</taxon>
        <taxon>Pterygota</taxon>
        <taxon>Neoptera</taxon>
        <taxon>Endopterygota</taxon>
        <taxon>Diptera</taxon>
        <taxon>Brachycera</taxon>
        <taxon>Muscomorpha</taxon>
        <taxon>Tephritoidea</taxon>
        <taxon>Tephritidae</taxon>
        <taxon>Ceratitis</taxon>
        <taxon>Ceratitis</taxon>
    </lineage>
</organism>